<evidence type="ECO:0000256" key="1">
    <source>
        <dbReference type="SAM" id="MobiDB-lite"/>
    </source>
</evidence>
<name>A0A365KU11_9BACL</name>
<dbReference type="AlphaFoldDB" id="A0A365KU11"/>
<dbReference type="EMBL" id="QLZR01000004">
    <property type="protein sequence ID" value="RAZ76638.1"/>
    <property type="molecule type" value="Genomic_DNA"/>
</dbReference>
<comment type="caution">
    <text evidence="2">The sequence shown here is derived from an EMBL/GenBank/DDBJ whole genome shotgun (WGS) entry which is preliminary data.</text>
</comment>
<feature type="compositionally biased region" description="Basic and acidic residues" evidence="1">
    <location>
        <begin position="47"/>
        <end position="57"/>
    </location>
</feature>
<evidence type="ECO:0000313" key="2">
    <source>
        <dbReference type="EMBL" id="RAZ76638.1"/>
    </source>
</evidence>
<organism evidence="2 3">
    <name type="scientific">Planococcus halotolerans</name>
    <dbReference type="NCBI Taxonomy" id="2233542"/>
    <lineage>
        <taxon>Bacteria</taxon>
        <taxon>Bacillati</taxon>
        <taxon>Bacillota</taxon>
        <taxon>Bacilli</taxon>
        <taxon>Bacillales</taxon>
        <taxon>Caryophanaceae</taxon>
        <taxon>Planococcus</taxon>
    </lineage>
</organism>
<feature type="compositionally biased region" description="Basic and acidic residues" evidence="1">
    <location>
        <begin position="67"/>
        <end position="95"/>
    </location>
</feature>
<feature type="region of interest" description="Disordered" evidence="1">
    <location>
        <begin position="19"/>
        <end position="133"/>
    </location>
</feature>
<accession>A0A365KU11</accession>
<evidence type="ECO:0000313" key="3">
    <source>
        <dbReference type="Proteomes" id="UP000251002"/>
    </source>
</evidence>
<dbReference type="Proteomes" id="UP000251002">
    <property type="component" value="Unassembled WGS sequence"/>
</dbReference>
<keyword evidence="3" id="KW-1185">Reference proteome</keyword>
<reference evidence="2 3" key="1">
    <citation type="submission" date="2018-06" db="EMBL/GenBank/DDBJ databases">
        <title>The draft genome sequences of strains SCU63 and S1.</title>
        <authorList>
            <person name="Gan L."/>
        </authorList>
    </citation>
    <scope>NUCLEOTIDE SEQUENCE [LARGE SCALE GENOMIC DNA]</scope>
    <source>
        <strain evidence="2 3">SCU63</strain>
    </source>
</reference>
<proteinExistence type="predicted"/>
<sequence length="154" mass="17301">MEPLIVALILMAVSAFFGGKKKEGGSSPKRSSDSQPNTRGRAQGGFKRMEDYAKEMYGEFQTQMNPETDKKEQVKEVAREVVQRPTNRRPERRATPVEATEIGGRLSAHQSPPVRPVRKAVPEENRSPFPLTQNEAQKAIILAEVFMPPKAKRR</sequence>
<dbReference type="RefSeq" id="WP_112223806.1">
    <property type="nucleotide sequence ID" value="NZ_CP047673.1"/>
</dbReference>
<protein>
    <submittedName>
        <fullName evidence="2">Uncharacterized protein</fullName>
    </submittedName>
</protein>
<gene>
    <name evidence="2" type="ORF">DP120_11410</name>
</gene>